<comment type="caution">
    <text evidence="6">The sequence shown here is derived from an EMBL/GenBank/DDBJ whole genome shotgun (WGS) entry which is preliminary data.</text>
</comment>
<feature type="region of interest" description="Disordered" evidence="3">
    <location>
        <begin position="70"/>
        <end position="97"/>
    </location>
</feature>
<evidence type="ECO:0000259" key="5">
    <source>
        <dbReference type="Pfam" id="PF13490"/>
    </source>
</evidence>
<gene>
    <name evidence="6" type="ORF">EXU48_04265</name>
</gene>
<evidence type="ECO:0000256" key="3">
    <source>
        <dbReference type="SAM" id="MobiDB-lite"/>
    </source>
</evidence>
<keyword evidence="1" id="KW-0805">Transcription regulation</keyword>
<dbReference type="Proteomes" id="UP000504882">
    <property type="component" value="Unassembled WGS sequence"/>
</dbReference>
<dbReference type="Pfam" id="PF13490">
    <property type="entry name" value="zf-HC2"/>
    <property type="match status" value="1"/>
</dbReference>
<evidence type="ECO:0000256" key="2">
    <source>
        <dbReference type="ARBA" id="ARBA00023163"/>
    </source>
</evidence>
<evidence type="ECO:0000256" key="4">
    <source>
        <dbReference type="SAM" id="Phobius"/>
    </source>
</evidence>
<dbReference type="InterPro" id="IPR027383">
    <property type="entry name" value="Znf_put"/>
</dbReference>
<keyword evidence="2" id="KW-0804">Transcription</keyword>
<keyword evidence="4" id="KW-0472">Membrane</keyword>
<keyword evidence="4" id="KW-0812">Transmembrane</keyword>
<evidence type="ECO:0000256" key="1">
    <source>
        <dbReference type="ARBA" id="ARBA00023015"/>
    </source>
</evidence>
<protein>
    <recommendedName>
        <fullName evidence="5">Putative zinc-finger domain-containing protein</fullName>
    </recommendedName>
</protein>
<dbReference type="EMBL" id="SMNA01000002">
    <property type="protein sequence ID" value="TDE97416.1"/>
    <property type="molecule type" value="Genomic_DNA"/>
</dbReference>
<reference evidence="6 7" key="1">
    <citation type="submission" date="2019-03" db="EMBL/GenBank/DDBJ databases">
        <title>Genomic features of bacteria from cold environments.</title>
        <authorList>
            <person name="Shen L."/>
        </authorList>
    </citation>
    <scope>NUCLEOTIDE SEQUENCE [LARGE SCALE GENOMIC DNA]</scope>
    <source>
        <strain evidence="7">T3246-1</strain>
    </source>
</reference>
<name>A0ABY2E781_9MICO</name>
<evidence type="ECO:0000313" key="7">
    <source>
        <dbReference type="Proteomes" id="UP000504882"/>
    </source>
</evidence>
<dbReference type="Gene3D" id="1.10.10.1320">
    <property type="entry name" value="Anti-sigma factor, zinc-finger domain"/>
    <property type="match status" value="1"/>
</dbReference>
<accession>A0ABY2E781</accession>
<feature type="transmembrane region" description="Helical" evidence="4">
    <location>
        <begin position="107"/>
        <end position="128"/>
    </location>
</feature>
<evidence type="ECO:0000313" key="6">
    <source>
        <dbReference type="EMBL" id="TDE97416.1"/>
    </source>
</evidence>
<sequence length="242" mass="24717">MNPEGTDRYADWDGAYVLGALSPTERREYEAHLEGCPTCRTAVTDLAGMPGLLAQVSAEDARTLLADDAAPRPEARPGPAGASQHPDGPGRAIPLRPRIRPPLRHRVLAVAAGVALVLLGGLGGLALAQRDQSPPAEAIDLELTSVAASGVTADVQLVPKPWGTSLGWDCSYPSGPYPPGADVVYTLTLVDTDGGRTVAATWSTSGEGASGLSAATDLPTEAIVAVEIGVAGQEDPLASGTL</sequence>
<proteinExistence type="predicted"/>
<organism evidence="6 7">
    <name type="scientific">Occultella glacieicola</name>
    <dbReference type="NCBI Taxonomy" id="2518684"/>
    <lineage>
        <taxon>Bacteria</taxon>
        <taxon>Bacillati</taxon>
        <taxon>Actinomycetota</taxon>
        <taxon>Actinomycetes</taxon>
        <taxon>Micrococcales</taxon>
        <taxon>Ruaniaceae</taxon>
        <taxon>Occultella</taxon>
    </lineage>
</organism>
<dbReference type="InterPro" id="IPR041916">
    <property type="entry name" value="Anti_sigma_zinc_sf"/>
</dbReference>
<keyword evidence="4" id="KW-1133">Transmembrane helix</keyword>
<dbReference type="RefSeq" id="WP_133106342.1">
    <property type="nucleotide sequence ID" value="NZ_SMNA01000002.1"/>
</dbReference>
<keyword evidence="7" id="KW-1185">Reference proteome</keyword>
<feature type="domain" description="Putative zinc-finger" evidence="5">
    <location>
        <begin position="14"/>
        <end position="40"/>
    </location>
</feature>